<comment type="caution">
    <text evidence="1">The sequence shown here is derived from an EMBL/GenBank/DDBJ whole genome shotgun (WGS) entry which is preliminary data.</text>
</comment>
<organism evidence="1 2">
    <name type="scientific">Nonomuraea mesophila</name>
    <dbReference type="NCBI Taxonomy" id="2530382"/>
    <lineage>
        <taxon>Bacteria</taxon>
        <taxon>Bacillati</taxon>
        <taxon>Actinomycetota</taxon>
        <taxon>Actinomycetes</taxon>
        <taxon>Streptosporangiales</taxon>
        <taxon>Streptosporangiaceae</taxon>
        <taxon>Nonomuraea</taxon>
    </lineage>
</organism>
<proteinExistence type="predicted"/>
<gene>
    <name evidence="1" type="ORF">E1295_31860</name>
</gene>
<dbReference type="RefSeq" id="WP_132636098.1">
    <property type="nucleotide sequence ID" value="NZ_SMLD01000108.1"/>
</dbReference>
<protein>
    <submittedName>
        <fullName evidence="1">Uncharacterized protein</fullName>
    </submittedName>
</protein>
<reference evidence="1 2" key="1">
    <citation type="submission" date="2019-03" db="EMBL/GenBank/DDBJ databases">
        <title>Draft genome sequences of novel Actinobacteria.</title>
        <authorList>
            <person name="Sahin N."/>
            <person name="Ay H."/>
            <person name="Saygin H."/>
        </authorList>
    </citation>
    <scope>NUCLEOTIDE SEQUENCE [LARGE SCALE GENOMIC DNA]</scope>
    <source>
        <strain evidence="1 2">6K102</strain>
    </source>
</reference>
<accession>A0A4R5F066</accession>
<dbReference type="AlphaFoldDB" id="A0A4R5F066"/>
<name>A0A4R5F066_9ACTN</name>
<dbReference type="EMBL" id="SMLD01000108">
    <property type="protein sequence ID" value="TDE40497.1"/>
    <property type="molecule type" value="Genomic_DNA"/>
</dbReference>
<dbReference type="Proteomes" id="UP000295136">
    <property type="component" value="Unassembled WGS sequence"/>
</dbReference>
<evidence type="ECO:0000313" key="2">
    <source>
        <dbReference type="Proteomes" id="UP000295136"/>
    </source>
</evidence>
<evidence type="ECO:0000313" key="1">
    <source>
        <dbReference type="EMBL" id="TDE40497.1"/>
    </source>
</evidence>
<sequence length="145" mass="15753">MQIDDPTEAKHRLEESLIALRMAQVRGDGDVAALTGAAEQARHAVDACYEEIRTTALEHDDLEALIGEHPPRAGTDDESWNDDTFPRALWIACAPADVMTADEWGAWLDGHTSDGERAAFFTAALKVNMRAPDGAIPKGWTQTPG</sequence>
<keyword evidence="2" id="KW-1185">Reference proteome</keyword>